<reference evidence="1" key="1">
    <citation type="submission" date="2024-02" db="EMBL/GenBank/DDBJ databases">
        <authorList>
            <consortium name="ELIXIR-Norway"/>
            <consortium name="Elixir Norway"/>
        </authorList>
    </citation>
    <scope>NUCLEOTIDE SEQUENCE</scope>
</reference>
<gene>
    <name evidence="1" type="ORF">CSSPJE1EN1_LOCUS21152</name>
</gene>
<keyword evidence="2" id="KW-1185">Reference proteome</keyword>
<organism evidence="1 2">
    <name type="scientific">Sphagnum jensenii</name>
    <dbReference type="NCBI Taxonomy" id="128206"/>
    <lineage>
        <taxon>Eukaryota</taxon>
        <taxon>Viridiplantae</taxon>
        <taxon>Streptophyta</taxon>
        <taxon>Embryophyta</taxon>
        <taxon>Bryophyta</taxon>
        <taxon>Sphagnophytina</taxon>
        <taxon>Sphagnopsida</taxon>
        <taxon>Sphagnales</taxon>
        <taxon>Sphagnaceae</taxon>
        <taxon>Sphagnum</taxon>
    </lineage>
</organism>
<evidence type="ECO:0000313" key="1">
    <source>
        <dbReference type="EMBL" id="CAK9275674.1"/>
    </source>
</evidence>
<name>A0ABP0X972_9BRYO</name>
<dbReference type="Proteomes" id="UP001497444">
    <property type="component" value="Chromosome 7"/>
</dbReference>
<sequence>MIRVGMGGMPLKVFDPLLESVLSLKSFPSAVESSSFVARLAAVMPKFSELNPWPTTLEDNSAKRGRGREFFGGTWGWEELPGAPATPFADYVKTSRCLIDEGDRWGHLSRDSPSLLAVATFASLLETWSRPDSLRAVRSAEA</sequence>
<accession>A0ABP0X972</accession>
<evidence type="ECO:0000313" key="2">
    <source>
        <dbReference type="Proteomes" id="UP001497444"/>
    </source>
</evidence>
<protein>
    <submittedName>
        <fullName evidence="1">Uncharacterized protein</fullName>
    </submittedName>
</protein>
<proteinExistence type="predicted"/>
<dbReference type="EMBL" id="OZ020102">
    <property type="protein sequence ID" value="CAK9275674.1"/>
    <property type="molecule type" value="Genomic_DNA"/>
</dbReference>